<feature type="region of interest" description="Disordered" evidence="1">
    <location>
        <begin position="45"/>
        <end position="94"/>
    </location>
</feature>
<name>D8LH62_ECTSI</name>
<reference evidence="2 3" key="1">
    <citation type="journal article" date="2010" name="Nature">
        <title>The Ectocarpus genome and the independent evolution of multicellularity in brown algae.</title>
        <authorList>
            <person name="Cock J.M."/>
            <person name="Sterck L."/>
            <person name="Rouze P."/>
            <person name="Scornet D."/>
            <person name="Allen A.E."/>
            <person name="Amoutzias G."/>
            <person name="Anthouard V."/>
            <person name="Artiguenave F."/>
            <person name="Aury J.M."/>
            <person name="Badger J.H."/>
            <person name="Beszteri B."/>
            <person name="Billiau K."/>
            <person name="Bonnet E."/>
            <person name="Bothwell J.H."/>
            <person name="Bowler C."/>
            <person name="Boyen C."/>
            <person name="Brownlee C."/>
            <person name="Carrano C.J."/>
            <person name="Charrier B."/>
            <person name="Cho G.Y."/>
            <person name="Coelho S.M."/>
            <person name="Collen J."/>
            <person name="Corre E."/>
            <person name="Da Silva C."/>
            <person name="Delage L."/>
            <person name="Delaroque N."/>
            <person name="Dittami S.M."/>
            <person name="Doulbeau S."/>
            <person name="Elias M."/>
            <person name="Farnham G."/>
            <person name="Gachon C.M."/>
            <person name="Gschloessl B."/>
            <person name="Heesch S."/>
            <person name="Jabbari K."/>
            <person name="Jubin C."/>
            <person name="Kawai H."/>
            <person name="Kimura K."/>
            <person name="Kloareg B."/>
            <person name="Kupper F.C."/>
            <person name="Lang D."/>
            <person name="Le Bail A."/>
            <person name="Leblanc C."/>
            <person name="Lerouge P."/>
            <person name="Lohr M."/>
            <person name="Lopez P.J."/>
            <person name="Martens C."/>
            <person name="Maumus F."/>
            <person name="Michel G."/>
            <person name="Miranda-Saavedra D."/>
            <person name="Morales J."/>
            <person name="Moreau H."/>
            <person name="Motomura T."/>
            <person name="Nagasato C."/>
            <person name="Napoli C.A."/>
            <person name="Nelson D.R."/>
            <person name="Nyvall-Collen P."/>
            <person name="Peters A.F."/>
            <person name="Pommier C."/>
            <person name="Potin P."/>
            <person name="Poulain J."/>
            <person name="Quesneville H."/>
            <person name="Read B."/>
            <person name="Rensing S.A."/>
            <person name="Ritter A."/>
            <person name="Rousvoal S."/>
            <person name="Samanta M."/>
            <person name="Samson G."/>
            <person name="Schroeder D.C."/>
            <person name="Segurens B."/>
            <person name="Strittmatter M."/>
            <person name="Tonon T."/>
            <person name="Tregear J.W."/>
            <person name="Valentin K."/>
            <person name="von Dassow P."/>
            <person name="Yamagishi T."/>
            <person name="Van de Peer Y."/>
            <person name="Wincker P."/>
        </authorList>
    </citation>
    <scope>NUCLEOTIDE SEQUENCE [LARGE SCALE GENOMIC DNA]</scope>
    <source>
        <strain evidence="3">Ec32 / CCAP1310/4</strain>
    </source>
</reference>
<evidence type="ECO:0000313" key="2">
    <source>
        <dbReference type="EMBL" id="CBN74281.1"/>
    </source>
</evidence>
<dbReference type="SUPFAM" id="SSF46565">
    <property type="entry name" value="Chaperone J-domain"/>
    <property type="match status" value="1"/>
</dbReference>
<evidence type="ECO:0000256" key="1">
    <source>
        <dbReference type="SAM" id="MobiDB-lite"/>
    </source>
</evidence>
<evidence type="ECO:0000313" key="3">
    <source>
        <dbReference type="Proteomes" id="UP000002630"/>
    </source>
</evidence>
<dbReference type="EMBL" id="FN648364">
    <property type="protein sequence ID" value="CBN74281.1"/>
    <property type="molecule type" value="Genomic_DNA"/>
</dbReference>
<protein>
    <recommendedName>
        <fullName evidence="4">J domain-containing protein</fullName>
    </recommendedName>
</protein>
<dbReference type="InParanoid" id="D8LH62"/>
<feature type="compositionally biased region" description="Polar residues" evidence="1">
    <location>
        <begin position="71"/>
        <end position="83"/>
    </location>
</feature>
<dbReference type="EMBL" id="FN649750">
    <property type="protein sequence ID" value="CBN74281.1"/>
    <property type="molecule type" value="Genomic_DNA"/>
</dbReference>
<proteinExistence type="predicted"/>
<sequence>MDTVAAEFGKGKSLYDILDIPPTATAGVIKKAYFKLALKCEISQRKGRTTKQKAKNCGRNTGAPYFRRSPSPISSHSAINTRAPTRRSGMYWERTRNTRGRWPRLWIRQCSHQQRMRIGLEL</sequence>
<dbReference type="Proteomes" id="UP000002630">
    <property type="component" value="Linkage Group LG25"/>
</dbReference>
<accession>D8LH62</accession>
<dbReference type="InterPro" id="IPR001623">
    <property type="entry name" value="DnaJ_domain"/>
</dbReference>
<organism evidence="2 3">
    <name type="scientific">Ectocarpus siliculosus</name>
    <name type="common">Brown alga</name>
    <name type="synonym">Conferva siliculosa</name>
    <dbReference type="NCBI Taxonomy" id="2880"/>
    <lineage>
        <taxon>Eukaryota</taxon>
        <taxon>Sar</taxon>
        <taxon>Stramenopiles</taxon>
        <taxon>Ochrophyta</taxon>
        <taxon>PX clade</taxon>
        <taxon>Phaeophyceae</taxon>
        <taxon>Ectocarpales</taxon>
        <taxon>Ectocarpaceae</taxon>
        <taxon>Ectocarpus</taxon>
    </lineage>
</organism>
<dbReference type="InterPro" id="IPR036869">
    <property type="entry name" value="J_dom_sf"/>
</dbReference>
<feature type="compositionally biased region" description="Basic residues" evidence="1">
    <location>
        <begin position="45"/>
        <end position="56"/>
    </location>
</feature>
<evidence type="ECO:0008006" key="4">
    <source>
        <dbReference type="Google" id="ProtNLM"/>
    </source>
</evidence>
<dbReference type="CDD" id="cd06257">
    <property type="entry name" value="DnaJ"/>
    <property type="match status" value="1"/>
</dbReference>
<keyword evidence="3" id="KW-1185">Reference proteome</keyword>
<gene>
    <name evidence="2" type="ORF">Esi_0019_0039</name>
</gene>
<dbReference type="OrthoDB" id="445556at2759"/>
<dbReference type="Gene3D" id="1.10.287.110">
    <property type="entry name" value="DnaJ domain"/>
    <property type="match status" value="1"/>
</dbReference>
<dbReference type="AlphaFoldDB" id="D8LH62"/>